<dbReference type="GO" id="GO:0006629">
    <property type="term" value="P:lipid metabolic process"/>
    <property type="evidence" value="ECO:0007669"/>
    <property type="project" value="InterPro"/>
</dbReference>
<dbReference type="SUPFAM" id="SSF51695">
    <property type="entry name" value="PLC-like phosphodiesterases"/>
    <property type="match status" value="1"/>
</dbReference>
<reference evidence="2 3" key="1">
    <citation type="submission" date="2018-06" db="EMBL/GenBank/DDBJ databases">
        <authorList>
            <consortium name="GenomeTrakr: Next Generation Sequencing Network for Food Pathogen Tracability"/>
        </authorList>
    </citation>
    <scope>NUCLEOTIDE SEQUENCE [LARGE SCALE GENOMIC DNA]</scope>
    <source>
        <strain evidence="2 3">FDA00006304</strain>
    </source>
</reference>
<evidence type="ECO:0000313" key="2">
    <source>
        <dbReference type="EMBL" id="EAE1630581.1"/>
    </source>
</evidence>
<dbReference type="PROSITE" id="PS51704">
    <property type="entry name" value="GP_PDE"/>
    <property type="match status" value="1"/>
</dbReference>
<dbReference type="RefSeq" id="WP_061394350.1">
    <property type="nucleotide sequence ID" value="NZ_JBEQQD010000003.1"/>
</dbReference>
<dbReference type="PANTHER" id="PTHR46211">
    <property type="entry name" value="GLYCEROPHOSPHORYL DIESTER PHOSPHODIESTERASE"/>
    <property type="match status" value="1"/>
</dbReference>
<organism evidence="2 3">
    <name type="scientific">Listeria monocytogenes</name>
    <dbReference type="NCBI Taxonomy" id="1639"/>
    <lineage>
        <taxon>Bacteria</taxon>
        <taxon>Bacillati</taxon>
        <taxon>Bacillota</taxon>
        <taxon>Bacilli</taxon>
        <taxon>Bacillales</taxon>
        <taxon>Listeriaceae</taxon>
        <taxon>Listeria</taxon>
    </lineage>
</organism>
<gene>
    <name evidence="2" type="ORF">ARR48_02090</name>
</gene>
<feature type="domain" description="GP-PDE" evidence="1">
    <location>
        <begin position="2"/>
        <end position="229"/>
    </location>
</feature>
<dbReference type="AlphaFoldDB" id="A0AAN2Z518"/>
<evidence type="ECO:0000259" key="1">
    <source>
        <dbReference type="PROSITE" id="PS51704"/>
    </source>
</evidence>
<comment type="caution">
    <text evidence="2">The sequence shown here is derived from an EMBL/GenBank/DDBJ whole genome shotgun (WGS) entry which is preliminary data.</text>
</comment>
<dbReference type="EMBL" id="AAAQVA010000001">
    <property type="protein sequence ID" value="EAE1630581.1"/>
    <property type="molecule type" value="Genomic_DNA"/>
</dbReference>
<dbReference type="InterPro" id="IPR030395">
    <property type="entry name" value="GP_PDE_dom"/>
</dbReference>
<dbReference type="Proteomes" id="UP000368805">
    <property type="component" value="Unassembled WGS sequence"/>
</dbReference>
<name>A0AAN2Z518_LISMN</name>
<dbReference type="Gene3D" id="3.20.20.190">
    <property type="entry name" value="Phosphatidylinositol (PI) phosphodiesterase"/>
    <property type="match status" value="1"/>
</dbReference>
<dbReference type="PANTHER" id="PTHR46211:SF1">
    <property type="entry name" value="GLYCEROPHOSPHODIESTER PHOSPHODIESTERASE, CYTOPLASMIC"/>
    <property type="match status" value="1"/>
</dbReference>
<protein>
    <submittedName>
        <fullName evidence="2">Glycerophosphodiester phosphodiesterase</fullName>
    </submittedName>
</protein>
<accession>A0AAN2Z518</accession>
<evidence type="ECO:0000313" key="3">
    <source>
        <dbReference type="Proteomes" id="UP000368805"/>
    </source>
</evidence>
<sequence length="242" mass="27464">MTEIFAHRGSSGTHPENTLPAMKAAILSGADGIELDIHVLKSGELIVMHDERVDRTTNGTGFLKDYTLSEVKKLVIGKRLFRKIRVPTLEEIFKLVSGTDMILNIELKTDVFEYEGIEQKVLALADKFPEVKRMYSSFNPDTLIRLRDLNPTAKLALITHENLDEVLPLHEKIQLDAVHPPVKAMKNPILKQIAARYWTVNKEETITHFIDANVKGMMTDFPERAAALRNNLHEQNAFIINR</sequence>
<dbReference type="Pfam" id="PF03009">
    <property type="entry name" value="GDPD"/>
    <property type="match status" value="1"/>
</dbReference>
<proteinExistence type="predicted"/>
<dbReference type="InterPro" id="IPR017946">
    <property type="entry name" value="PLC-like_Pdiesterase_TIM-brl"/>
</dbReference>
<dbReference type="CDD" id="cd08563">
    <property type="entry name" value="GDPD_TtGDE_like"/>
    <property type="match status" value="1"/>
</dbReference>
<dbReference type="GO" id="GO:0008081">
    <property type="term" value="F:phosphoric diester hydrolase activity"/>
    <property type="evidence" value="ECO:0007669"/>
    <property type="project" value="InterPro"/>
</dbReference>